<feature type="domain" description="EAL" evidence="9">
    <location>
        <begin position="862"/>
        <end position="1116"/>
    </location>
</feature>
<comment type="subcellular location">
    <subcellularLocation>
        <location evidence="1">Membrane</location>
        <topology evidence="1">Multi-pass membrane protein</topology>
    </subcellularLocation>
</comment>
<dbReference type="InterPro" id="IPR029020">
    <property type="entry name" value="Ammonium/urea_transptr"/>
</dbReference>
<feature type="transmembrane region" description="Helical" evidence="6">
    <location>
        <begin position="49"/>
        <end position="73"/>
    </location>
</feature>
<evidence type="ECO:0000256" key="2">
    <source>
        <dbReference type="ARBA" id="ARBA00005887"/>
    </source>
</evidence>
<keyword evidence="4 6" id="KW-1133">Transmembrane helix</keyword>
<proteinExistence type="inferred from homology"/>
<feature type="transmembrane region" description="Helical" evidence="6">
    <location>
        <begin position="231"/>
        <end position="252"/>
    </location>
</feature>
<dbReference type="InterPro" id="IPR043128">
    <property type="entry name" value="Rev_trsase/Diguanyl_cyclase"/>
</dbReference>
<evidence type="ECO:0000259" key="9">
    <source>
        <dbReference type="PROSITE" id="PS50883"/>
    </source>
</evidence>
<feature type="domain" description="GGDEF" evidence="10">
    <location>
        <begin position="719"/>
        <end position="851"/>
    </location>
</feature>
<accession>A0ABV1NFM6</accession>
<dbReference type="Gene3D" id="3.30.450.20">
    <property type="entry name" value="PAS domain"/>
    <property type="match status" value="2"/>
</dbReference>
<dbReference type="Gene3D" id="3.30.70.270">
    <property type="match status" value="1"/>
</dbReference>
<dbReference type="SMART" id="SM00052">
    <property type="entry name" value="EAL"/>
    <property type="match status" value="1"/>
</dbReference>
<evidence type="ECO:0000313" key="12">
    <source>
        <dbReference type="Proteomes" id="UP001442468"/>
    </source>
</evidence>
<evidence type="ECO:0000313" key="11">
    <source>
        <dbReference type="EMBL" id="MEQ6916805.1"/>
    </source>
</evidence>
<dbReference type="Gene3D" id="3.20.20.450">
    <property type="entry name" value="EAL domain"/>
    <property type="match status" value="1"/>
</dbReference>
<feature type="transmembrane region" description="Helical" evidence="6">
    <location>
        <begin position="160"/>
        <end position="181"/>
    </location>
</feature>
<dbReference type="NCBIfam" id="TIGR00254">
    <property type="entry name" value="GGDEF"/>
    <property type="match status" value="1"/>
</dbReference>
<feature type="transmembrane region" description="Helical" evidence="6">
    <location>
        <begin position="119"/>
        <end position="140"/>
    </location>
</feature>
<evidence type="ECO:0000256" key="5">
    <source>
        <dbReference type="ARBA" id="ARBA00023136"/>
    </source>
</evidence>
<sequence length="1116" mass="121048">MDVSLLDMLWVLWGALLVFIMQAGFLCLESGVTRGKNAINVAMKNLADFTVTVAAFWLLGFGLMFGDSIAGLVGGSQFLPRLAVGEDAWLACFFLFQAMFCATATTIVSGAVAERMPFLTYLLITLLVGVLVYPVFGHWAWASAFGENPGWLEARGFVDFAGSTVVHSLGGWVALFAVLRIGPRQGRFVYGQPFKPVPANNLPLAMLGVLLLFLGWFGFNGGSTLTLDSRVPGVLVNTLMGGVGGVLSGMLAGWRLRGYAEVAYVMNGAIAGLVSITAGADALTAGQSLLIGSVGGVLMVISSELLLRWRIDDAVGAIPAHLVAGIWGTLAVGLLGDLELLGTGLSRWQQVEAQLLGIAACALWGGGMAWLLLTLTGRLMALRVSLEAEEMGLNVAEHGARNELFELLGAMRRHERNGNVQGRVAADPFTDVGEIAASYNRVLEALEKAMARTQVLVHNLRDGLVTWRADGTLTSLNLGAEKLFGVSSDDIVGQPLEQLIDGKPPKPGEWRELSVNDPVRGARYLELQFSEGAADSESEFAALVRDVTERRSFQEELHRERDLAQVTLASIGDGVITTDEGGLITFINHEAQRLTGWDHQEALGQPIGKVYQLVDELTGEAVANPARSVLSGSKAVAASVSHMLLVRNGDPCPVQDSAAPIRARNGYIIGAVLVSHDVSVTRDLSRELNHQANHDALTGMANRRCFESALSELVEREDGQHVLCYLDLDQFKVVNDTCGHMAGDELLRQVGTLLRGHLRTSDMVARLGGDEFGIVYYDCPLEKAQALAESLREAIDDFRFAWEGRTFSIGVSIGLVGISDAFTLSDVLSAADAACYAAKEAGRNRIHVYQADDSLLMERHGELQWVPRLQAALDEDRLRLFAQSIVAVGRPGELCHHEILVRIQEGDRLITPGTFMPAAERYNLMPRIDRWVVSNVLAWLSDSHHSHEDRGFWAVNLSGASLSDERFCEELVERVATAALPAGTLCFEITESTAIAQLSRATELIKRLKGLGCKFALDDFGAGLSSFGYLKQLPVDFLKIDGCFIRDIDSDPIDRVMVESINTVGHTLGLETIAEFVESEAIMSQLERLGVDYAQGYLFDRPFPLEALGEVKLMPR</sequence>
<dbReference type="InterPro" id="IPR029787">
    <property type="entry name" value="Nucleotide_cyclase"/>
</dbReference>
<comment type="caution">
    <text evidence="11">The sequence shown here is derived from an EMBL/GenBank/DDBJ whole genome shotgun (WGS) entry which is preliminary data.</text>
</comment>
<dbReference type="NCBIfam" id="TIGR00836">
    <property type="entry name" value="amt"/>
    <property type="match status" value="1"/>
</dbReference>
<feature type="transmembrane region" description="Helical" evidence="6">
    <location>
        <begin position="355"/>
        <end position="373"/>
    </location>
</feature>
<feature type="transmembrane region" description="Helical" evidence="6">
    <location>
        <begin position="88"/>
        <end position="112"/>
    </location>
</feature>
<dbReference type="InterPro" id="IPR000700">
    <property type="entry name" value="PAS-assoc_C"/>
</dbReference>
<organism evidence="11 12">
    <name type="scientific">Halomonas aquatica</name>
    <dbReference type="NCBI Taxonomy" id="3151123"/>
    <lineage>
        <taxon>Bacteria</taxon>
        <taxon>Pseudomonadati</taxon>
        <taxon>Pseudomonadota</taxon>
        <taxon>Gammaproteobacteria</taxon>
        <taxon>Oceanospirillales</taxon>
        <taxon>Halomonadaceae</taxon>
        <taxon>Halomonas</taxon>
    </lineage>
</organism>
<feature type="domain" description="PAS" evidence="7">
    <location>
        <begin position="559"/>
        <end position="633"/>
    </location>
</feature>
<dbReference type="SUPFAM" id="SSF55073">
    <property type="entry name" value="Nucleotide cyclase"/>
    <property type="match status" value="1"/>
</dbReference>
<dbReference type="NCBIfam" id="TIGR00229">
    <property type="entry name" value="sensory_box"/>
    <property type="match status" value="1"/>
</dbReference>
<dbReference type="Proteomes" id="UP001442468">
    <property type="component" value="Unassembled WGS sequence"/>
</dbReference>
<evidence type="ECO:0000256" key="4">
    <source>
        <dbReference type="ARBA" id="ARBA00022989"/>
    </source>
</evidence>
<reference evidence="11 12" key="1">
    <citation type="submission" date="2024-05" db="EMBL/GenBank/DDBJ databases">
        <title>Halomonas sp. SSM6 16S ribosomal RNA gene Genome sequencing and assembly.</title>
        <authorList>
            <person name="Yook S."/>
        </authorList>
    </citation>
    <scope>NUCLEOTIDE SEQUENCE [LARGE SCALE GENOMIC DNA]</scope>
    <source>
        <strain evidence="11 12">SSM6</strain>
    </source>
</reference>
<dbReference type="PROSITE" id="PS50113">
    <property type="entry name" value="PAC"/>
    <property type="match status" value="1"/>
</dbReference>
<evidence type="ECO:0000259" key="7">
    <source>
        <dbReference type="PROSITE" id="PS50112"/>
    </source>
</evidence>
<dbReference type="PROSITE" id="PS50883">
    <property type="entry name" value="EAL"/>
    <property type="match status" value="1"/>
</dbReference>
<dbReference type="Gene3D" id="1.10.3430.10">
    <property type="entry name" value="Ammonium transporter AmtB like domains"/>
    <property type="match status" value="1"/>
</dbReference>
<dbReference type="InterPro" id="IPR035919">
    <property type="entry name" value="EAL_sf"/>
</dbReference>
<dbReference type="CDD" id="cd01948">
    <property type="entry name" value="EAL"/>
    <property type="match status" value="1"/>
</dbReference>
<dbReference type="PANTHER" id="PTHR44757">
    <property type="entry name" value="DIGUANYLATE CYCLASE DGCP"/>
    <property type="match status" value="1"/>
</dbReference>
<dbReference type="SUPFAM" id="SSF111352">
    <property type="entry name" value="Ammonium transporter"/>
    <property type="match status" value="1"/>
</dbReference>
<dbReference type="Pfam" id="PF00989">
    <property type="entry name" value="PAS"/>
    <property type="match status" value="1"/>
</dbReference>
<feature type="transmembrane region" description="Helical" evidence="6">
    <location>
        <begin position="314"/>
        <end position="335"/>
    </location>
</feature>
<dbReference type="Pfam" id="PF08448">
    <property type="entry name" value="PAS_4"/>
    <property type="match status" value="1"/>
</dbReference>
<feature type="transmembrane region" description="Helical" evidence="6">
    <location>
        <begin position="264"/>
        <end position="283"/>
    </location>
</feature>
<name>A0ABV1NFM6_9GAMM</name>
<dbReference type="PANTHER" id="PTHR44757:SF4">
    <property type="entry name" value="DIGUANYLATE CYCLASE DGCE-RELATED"/>
    <property type="match status" value="1"/>
</dbReference>
<keyword evidence="12" id="KW-1185">Reference proteome</keyword>
<feature type="transmembrane region" description="Helical" evidence="6">
    <location>
        <begin position="202"/>
        <end position="219"/>
    </location>
</feature>
<evidence type="ECO:0000259" key="8">
    <source>
        <dbReference type="PROSITE" id="PS50113"/>
    </source>
</evidence>
<dbReference type="InterPro" id="IPR000014">
    <property type="entry name" value="PAS"/>
</dbReference>
<evidence type="ECO:0000256" key="1">
    <source>
        <dbReference type="ARBA" id="ARBA00004141"/>
    </source>
</evidence>
<dbReference type="SUPFAM" id="SSF55785">
    <property type="entry name" value="PYP-like sensor domain (PAS domain)"/>
    <property type="match status" value="2"/>
</dbReference>
<dbReference type="SUPFAM" id="SSF141868">
    <property type="entry name" value="EAL domain-like"/>
    <property type="match status" value="1"/>
</dbReference>
<dbReference type="Pfam" id="PF00563">
    <property type="entry name" value="EAL"/>
    <property type="match status" value="1"/>
</dbReference>
<keyword evidence="5 6" id="KW-0472">Membrane</keyword>
<dbReference type="RefSeq" id="WP_349761065.1">
    <property type="nucleotide sequence ID" value="NZ_JBEGCJ010000002.1"/>
</dbReference>
<evidence type="ECO:0000256" key="6">
    <source>
        <dbReference type="SAM" id="Phobius"/>
    </source>
</evidence>
<dbReference type="InterPro" id="IPR000160">
    <property type="entry name" value="GGDEF_dom"/>
</dbReference>
<keyword evidence="3 6" id="KW-0812">Transmembrane</keyword>
<feature type="transmembrane region" description="Helical" evidence="6">
    <location>
        <begin position="6"/>
        <end position="28"/>
    </location>
</feature>
<dbReference type="InterPro" id="IPR035965">
    <property type="entry name" value="PAS-like_dom_sf"/>
</dbReference>
<dbReference type="InterPro" id="IPR013767">
    <property type="entry name" value="PAS_fold"/>
</dbReference>
<dbReference type="PROSITE" id="PS50112">
    <property type="entry name" value="PAS"/>
    <property type="match status" value="2"/>
</dbReference>
<dbReference type="PROSITE" id="PS50887">
    <property type="entry name" value="GGDEF"/>
    <property type="match status" value="1"/>
</dbReference>
<dbReference type="SMART" id="SM00091">
    <property type="entry name" value="PAS"/>
    <property type="match status" value="2"/>
</dbReference>
<dbReference type="Pfam" id="PF00990">
    <property type="entry name" value="GGDEF"/>
    <property type="match status" value="1"/>
</dbReference>
<feature type="domain" description="PAC" evidence="8">
    <location>
        <begin position="638"/>
        <end position="690"/>
    </location>
</feature>
<dbReference type="InterPro" id="IPR001633">
    <property type="entry name" value="EAL_dom"/>
</dbReference>
<dbReference type="InterPro" id="IPR001905">
    <property type="entry name" value="Ammonium_transpt"/>
</dbReference>
<feature type="domain" description="PAS" evidence="7">
    <location>
        <begin position="449"/>
        <end position="494"/>
    </location>
</feature>
<dbReference type="InterPro" id="IPR013656">
    <property type="entry name" value="PAS_4"/>
</dbReference>
<evidence type="ECO:0000259" key="10">
    <source>
        <dbReference type="PROSITE" id="PS50887"/>
    </source>
</evidence>
<protein>
    <submittedName>
        <fullName evidence="11">Ammonium transporter</fullName>
    </submittedName>
</protein>
<dbReference type="CDD" id="cd00130">
    <property type="entry name" value="PAS"/>
    <property type="match status" value="2"/>
</dbReference>
<dbReference type="InterPro" id="IPR052155">
    <property type="entry name" value="Biofilm_reg_signaling"/>
</dbReference>
<dbReference type="EMBL" id="JBEGCJ010000002">
    <property type="protein sequence ID" value="MEQ6916805.1"/>
    <property type="molecule type" value="Genomic_DNA"/>
</dbReference>
<dbReference type="SMART" id="SM00267">
    <property type="entry name" value="GGDEF"/>
    <property type="match status" value="1"/>
</dbReference>
<evidence type="ECO:0000256" key="3">
    <source>
        <dbReference type="ARBA" id="ARBA00022692"/>
    </source>
</evidence>
<dbReference type="InterPro" id="IPR024041">
    <property type="entry name" value="NH4_transpt_AmtB-like_dom"/>
</dbReference>
<comment type="similarity">
    <text evidence="2">Belongs to the ammonia transporter channel (TC 1.A.11.2) family.</text>
</comment>
<gene>
    <name evidence="11" type="primary">amt</name>
    <name evidence="11" type="ORF">ABE960_04610</name>
</gene>
<dbReference type="Pfam" id="PF00909">
    <property type="entry name" value="Ammonium_transp"/>
    <property type="match status" value="1"/>
</dbReference>
<dbReference type="CDD" id="cd01949">
    <property type="entry name" value="GGDEF"/>
    <property type="match status" value="1"/>
</dbReference>